<dbReference type="HOGENOM" id="CLU_175653_2_0_3"/>
<dbReference type="eggNOG" id="COG3514">
    <property type="taxonomic scope" value="Bacteria"/>
</dbReference>
<keyword evidence="2" id="KW-1185">Reference proteome</keyword>
<evidence type="ECO:0000313" key="1">
    <source>
        <dbReference type="EMBL" id="EDX76439.1"/>
    </source>
</evidence>
<organism evidence="1 2">
    <name type="scientific">Coleofasciculus chthonoplastes PCC 7420</name>
    <dbReference type="NCBI Taxonomy" id="118168"/>
    <lineage>
        <taxon>Bacteria</taxon>
        <taxon>Bacillati</taxon>
        <taxon>Cyanobacteriota</taxon>
        <taxon>Cyanophyceae</taxon>
        <taxon>Coleofasciculales</taxon>
        <taxon>Coleofasciculaceae</taxon>
        <taxon>Coleofasciculus</taxon>
    </lineage>
</organism>
<reference evidence="1 2" key="1">
    <citation type="submission" date="2008-07" db="EMBL/GenBank/DDBJ databases">
        <authorList>
            <person name="Tandeau de Marsac N."/>
            <person name="Ferriera S."/>
            <person name="Johnson J."/>
            <person name="Kravitz S."/>
            <person name="Beeson K."/>
            <person name="Sutton G."/>
            <person name="Rogers Y.-H."/>
            <person name="Friedman R."/>
            <person name="Frazier M."/>
            <person name="Venter J.C."/>
        </authorList>
    </citation>
    <scope>NUCLEOTIDE SEQUENCE [LARGE SCALE GENOMIC DNA]</scope>
    <source>
        <strain evidence="1 2">PCC 7420</strain>
    </source>
</reference>
<protein>
    <recommendedName>
        <fullName evidence="3">Antitoxin</fullName>
    </recommendedName>
</protein>
<dbReference type="Proteomes" id="UP000003835">
    <property type="component" value="Unassembled WGS sequence"/>
</dbReference>
<gene>
    <name evidence="1" type="ORF">MC7420_4695</name>
</gene>
<proteinExistence type="predicted"/>
<dbReference type="AlphaFoldDB" id="B4VNX5"/>
<dbReference type="STRING" id="118168.MC7420_4695"/>
<accession>B4VNX5</accession>
<name>B4VNX5_9CYAN</name>
<evidence type="ECO:0000313" key="2">
    <source>
        <dbReference type="Proteomes" id="UP000003835"/>
    </source>
</evidence>
<dbReference type="OrthoDB" id="5297245at2"/>
<sequence length="71" mass="8328">MQKEYDLAKMKSRPNPFAQTLKQQVTLPLGIEVIEYFEEMAQEKGITWQELINLYLEDCVASKRELSFDIS</sequence>
<dbReference type="EMBL" id="DS989846">
    <property type="protein sequence ID" value="EDX76439.1"/>
    <property type="molecule type" value="Genomic_DNA"/>
</dbReference>
<evidence type="ECO:0008006" key="3">
    <source>
        <dbReference type="Google" id="ProtNLM"/>
    </source>
</evidence>
<dbReference type="RefSeq" id="WP_006100168.1">
    <property type="nucleotide sequence ID" value="NZ_DS989846.1"/>
</dbReference>